<dbReference type="InterPro" id="IPR022029">
    <property type="entry name" value="YoaR-like_PG-bd"/>
</dbReference>
<keyword evidence="7" id="KW-0472">Membrane</keyword>
<protein>
    <submittedName>
        <fullName evidence="9">Peptidoglycan binding domain-containing protein</fullName>
    </submittedName>
</protein>
<dbReference type="RefSeq" id="WP_193736003.1">
    <property type="nucleotide sequence ID" value="NZ_CP063304.1"/>
</dbReference>
<keyword evidence="2" id="KW-0808">Transferase</keyword>
<dbReference type="PROSITE" id="PS52029">
    <property type="entry name" value="LD_TPASE"/>
    <property type="match status" value="1"/>
</dbReference>
<keyword evidence="10" id="KW-1185">Reference proteome</keyword>
<evidence type="ECO:0000256" key="1">
    <source>
        <dbReference type="ARBA" id="ARBA00004752"/>
    </source>
</evidence>
<feature type="active site" description="Proton donor/acceptor" evidence="6">
    <location>
        <position position="415"/>
    </location>
</feature>
<dbReference type="PANTHER" id="PTHR30582:SF33">
    <property type="entry name" value="EXPORTED PROTEIN"/>
    <property type="match status" value="1"/>
</dbReference>
<dbReference type="Pfam" id="PF03734">
    <property type="entry name" value="YkuD"/>
    <property type="match status" value="1"/>
</dbReference>
<dbReference type="InterPro" id="IPR038054">
    <property type="entry name" value="LD_TPept-like_central_sf"/>
</dbReference>
<accession>A0A7M2RH75</accession>
<dbReference type="GO" id="GO:0018104">
    <property type="term" value="P:peptidoglycan-protein cross-linking"/>
    <property type="evidence" value="ECO:0007669"/>
    <property type="project" value="TreeGrafter"/>
</dbReference>
<dbReference type="KEGG" id="bliq:INP51_01515"/>
<evidence type="ECO:0000256" key="2">
    <source>
        <dbReference type="ARBA" id="ARBA00022679"/>
    </source>
</evidence>
<dbReference type="InterPro" id="IPR005490">
    <property type="entry name" value="LD_TPept_cat_dom"/>
</dbReference>
<dbReference type="UniPathway" id="UPA00219"/>
<gene>
    <name evidence="9" type="ORF">INP51_01515</name>
</gene>
<dbReference type="AlphaFoldDB" id="A0A7M2RH75"/>
<feature type="domain" description="L,D-TPase catalytic" evidence="8">
    <location>
        <begin position="342"/>
        <end position="462"/>
    </location>
</feature>
<dbReference type="SUPFAM" id="SSF143985">
    <property type="entry name" value="L,D-transpeptidase pre-catalytic domain-like"/>
    <property type="match status" value="1"/>
</dbReference>
<feature type="active site" description="Nucleophile" evidence="6">
    <location>
        <position position="438"/>
    </location>
</feature>
<keyword evidence="7" id="KW-1133">Transmembrane helix</keyword>
<dbReference type="Gene3D" id="2.40.440.10">
    <property type="entry name" value="L,D-transpeptidase catalytic domain-like"/>
    <property type="match status" value="1"/>
</dbReference>
<evidence type="ECO:0000256" key="5">
    <source>
        <dbReference type="ARBA" id="ARBA00023316"/>
    </source>
</evidence>
<dbReference type="GO" id="GO:0071555">
    <property type="term" value="P:cell wall organization"/>
    <property type="evidence" value="ECO:0007669"/>
    <property type="project" value="UniProtKB-UniRule"/>
</dbReference>
<dbReference type="GO" id="GO:0016740">
    <property type="term" value="F:transferase activity"/>
    <property type="evidence" value="ECO:0007669"/>
    <property type="project" value="UniProtKB-KW"/>
</dbReference>
<organism evidence="9 10">
    <name type="scientific">Blautia liquoris</name>
    <dbReference type="NCBI Taxonomy" id="2779518"/>
    <lineage>
        <taxon>Bacteria</taxon>
        <taxon>Bacillati</taxon>
        <taxon>Bacillota</taxon>
        <taxon>Clostridia</taxon>
        <taxon>Lachnospirales</taxon>
        <taxon>Lachnospiraceae</taxon>
        <taxon>Blautia</taxon>
    </lineage>
</organism>
<name>A0A7M2RH75_9FIRM</name>
<evidence type="ECO:0000313" key="10">
    <source>
        <dbReference type="Proteomes" id="UP000593601"/>
    </source>
</evidence>
<dbReference type="Pfam" id="PF12229">
    <property type="entry name" value="PG_binding_4"/>
    <property type="match status" value="1"/>
</dbReference>
<evidence type="ECO:0000256" key="6">
    <source>
        <dbReference type="PROSITE-ProRule" id="PRU01373"/>
    </source>
</evidence>
<evidence type="ECO:0000313" key="9">
    <source>
        <dbReference type="EMBL" id="QOV19683.1"/>
    </source>
</evidence>
<dbReference type="GO" id="GO:0005576">
    <property type="term" value="C:extracellular region"/>
    <property type="evidence" value="ECO:0007669"/>
    <property type="project" value="TreeGrafter"/>
</dbReference>
<keyword evidence="5 6" id="KW-0961">Cell wall biogenesis/degradation</keyword>
<dbReference type="GO" id="GO:0008360">
    <property type="term" value="P:regulation of cell shape"/>
    <property type="evidence" value="ECO:0007669"/>
    <property type="project" value="UniProtKB-UniRule"/>
</dbReference>
<evidence type="ECO:0000256" key="7">
    <source>
        <dbReference type="SAM" id="Phobius"/>
    </source>
</evidence>
<dbReference type="GO" id="GO:0071972">
    <property type="term" value="F:peptidoglycan L,D-transpeptidase activity"/>
    <property type="evidence" value="ECO:0007669"/>
    <property type="project" value="TreeGrafter"/>
</dbReference>
<dbReference type="Proteomes" id="UP000593601">
    <property type="component" value="Chromosome"/>
</dbReference>
<dbReference type="Gene3D" id="3.10.20.800">
    <property type="match status" value="1"/>
</dbReference>
<feature type="transmembrane region" description="Helical" evidence="7">
    <location>
        <begin position="9"/>
        <end position="32"/>
    </location>
</feature>
<dbReference type="InterPro" id="IPR050979">
    <property type="entry name" value="LD-transpeptidase"/>
</dbReference>
<reference evidence="9 10" key="1">
    <citation type="submission" date="2020-10" db="EMBL/GenBank/DDBJ databases">
        <title>Blautia liquoris sp.nov., isolated from the mud in a fermentation cellar used for the production of Chinese strong-flavoured liquor.</title>
        <authorList>
            <person name="Lu L."/>
        </authorList>
    </citation>
    <scope>NUCLEOTIDE SEQUENCE [LARGE SCALE GENOMIC DNA]</scope>
    <source>
        <strain evidence="9 10">LZLJ-3</strain>
    </source>
</reference>
<keyword evidence="3 6" id="KW-0133">Cell shape</keyword>
<dbReference type="CDD" id="cd16913">
    <property type="entry name" value="YkuD_like"/>
    <property type="match status" value="1"/>
</dbReference>
<comment type="pathway">
    <text evidence="1 6">Cell wall biogenesis; peptidoglycan biosynthesis.</text>
</comment>
<dbReference type="InterPro" id="IPR038063">
    <property type="entry name" value="Transpep_catalytic_dom"/>
</dbReference>
<dbReference type="EMBL" id="CP063304">
    <property type="protein sequence ID" value="QOV19683.1"/>
    <property type="molecule type" value="Genomic_DNA"/>
</dbReference>
<keyword evidence="7" id="KW-0812">Transmembrane</keyword>
<evidence type="ECO:0000256" key="4">
    <source>
        <dbReference type="ARBA" id="ARBA00022984"/>
    </source>
</evidence>
<evidence type="ECO:0000256" key="3">
    <source>
        <dbReference type="ARBA" id="ARBA00022960"/>
    </source>
</evidence>
<sequence>MNRLKKKKIVLGILVGILMILIGVYLGISLFFHSHFITGTTINGADVSKMTVQQAKKAQQDHISEYILTIKERGGNTEKITADQLGLTYVDDKGVEKLLKEQKAFLWPVSAGKRKNYELAANVSYDKSIVDGILEGLSCLQSDNQTPPQDAFVQPEDNGFAIVPENPGSTLKRDDMKNAVINAIDTGKEALDLEKEDLYEKPSVVSTDESLKKDMDQMNALTTANITYDFGDDRKFTADRSVIKDWLVKGDDGNYTVDESGAAKWVRQMAYETDTFGLARDFTTHSGQVIQLPYGGDYGWLINQKETTSSLIEAIQSGTQETREPEYTYKGMDRSKNDIGGTYVEISISEQKMWCYKDGQLIVETPVITGNHSTGHDTPSGHVWAIDAKKRDADFKRYPVHVNFWLPFNGDVGIHDASWRTEEMYTPTFYQNSGSHGCINTPVDAAEKIFNTVGIGSPVIVYYSTDQVVGPQPTQENSI</sequence>
<dbReference type="SUPFAM" id="SSF141523">
    <property type="entry name" value="L,D-transpeptidase catalytic domain-like"/>
    <property type="match status" value="1"/>
</dbReference>
<evidence type="ECO:0000259" key="8">
    <source>
        <dbReference type="PROSITE" id="PS52029"/>
    </source>
</evidence>
<keyword evidence="4 6" id="KW-0573">Peptidoglycan synthesis</keyword>
<proteinExistence type="predicted"/>
<dbReference type="PANTHER" id="PTHR30582">
    <property type="entry name" value="L,D-TRANSPEPTIDASE"/>
    <property type="match status" value="1"/>
</dbReference>